<feature type="region of interest" description="Disordered" evidence="2">
    <location>
        <begin position="522"/>
        <end position="592"/>
    </location>
</feature>
<feature type="coiled-coil region" evidence="1">
    <location>
        <begin position="145"/>
        <end position="172"/>
    </location>
</feature>
<sequence length="771" mass="88072">MARFMLRNKTAVGRISLPPTGLRTTDLIVEEEELLSGPAEPDSRSFVPEEQFDELEAWTPEQKCLCSTRWKRYLEKVQVSALGGEGHETEQDRYRTVLEMLESEDARLGKEGSEVSLQREKWEMMQRTRRVRASLRPHLDELQAIANAAERVQTHEKRLAQMKTEQEEWLEDISKNPGWLCSFKNVRIGGFFDVDSREARVVTGLSHSRYYLGHSGGDYVFEYCGPRITSGDEYCQGDEAWDPNGPVWKHPGLHGAFGLDQGGAETASFKFRGLVPRTWREYSTRFELVCKDVLQVLAAFISFEPEGDGPLWGAQYQHVPTFSEINIRILAHVRDAWRMRVSLNHPYLCWARSILDHHPRICEFAFLVEQLDGRLSRGLTRVAMAPLIETVESATERTLEELHAIYQDILGKEALRELHESRNIEHCVLYDKKGQEIEEIHAFYAQPKFCLDPVHPNNRFNRPRVQEALDTAVNLCCQDWQWTDRTASGILFELRDQFCTPISTDSIATVAHQLVPLQPQELGSGQADLAPGQDSHNDTSTIVVKTEPETAYTPPETRGRKRNATESQQQSPASASQEKHESDDNPSTHRTTPLMASLFSLGSLLGKPPKSAIPSAARLLSTTTPTMARQAPSRPGPGTKPVRKSRQAPKSENFQRIKTLRQNMFSPAPPPLRMARQRYLRHWTIHRAWQLFRRQQHESMGKERQRMHAGMYNACEELRKTVGPDGRGEGYLYRVAMEKKGVWGTDAVPIEYARFQTDSPAKEPWNHDWKR</sequence>
<accession>A0A9P8MDG6</accession>
<dbReference type="GO" id="GO:0005739">
    <property type="term" value="C:mitochondrion"/>
    <property type="evidence" value="ECO:0007669"/>
    <property type="project" value="GOC"/>
</dbReference>
<feature type="compositionally biased region" description="Basic and acidic residues" evidence="2">
    <location>
        <begin position="577"/>
        <end position="587"/>
    </location>
</feature>
<proteinExistence type="predicted"/>
<dbReference type="AlphaFoldDB" id="A0A9P8MDG6"/>
<dbReference type="GO" id="GO:0003735">
    <property type="term" value="F:structural constituent of ribosome"/>
    <property type="evidence" value="ECO:0007669"/>
    <property type="project" value="InterPro"/>
</dbReference>
<comment type="caution">
    <text evidence="3">The sequence shown here is derived from an EMBL/GenBank/DDBJ whole genome shotgun (WGS) entry which is preliminary data.</text>
</comment>
<dbReference type="InterPro" id="IPR042831">
    <property type="entry name" value="Ribosomal_mL40_fung"/>
</dbReference>
<organism evidence="3 4">
    <name type="scientific">Metarhizium humberi</name>
    <dbReference type="NCBI Taxonomy" id="2596975"/>
    <lineage>
        <taxon>Eukaryota</taxon>
        <taxon>Fungi</taxon>
        <taxon>Dikarya</taxon>
        <taxon>Ascomycota</taxon>
        <taxon>Pezizomycotina</taxon>
        <taxon>Sordariomycetes</taxon>
        <taxon>Hypocreomycetidae</taxon>
        <taxon>Hypocreales</taxon>
        <taxon>Clavicipitaceae</taxon>
        <taxon>Metarhizium</taxon>
    </lineage>
</organism>
<keyword evidence="1" id="KW-0175">Coiled coil</keyword>
<dbReference type="Proteomes" id="UP000764110">
    <property type="component" value="Unassembled WGS sequence"/>
</dbReference>
<dbReference type="GO" id="GO:0032543">
    <property type="term" value="P:mitochondrial translation"/>
    <property type="evidence" value="ECO:0007669"/>
    <property type="project" value="InterPro"/>
</dbReference>
<evidence type="ECO:0000313" key="4">
    <source>
        <dbReference type="Proteomes" id="UP000764110"/>
    </source>
</evidence>
<gene>
    <name evidence="3" type="ORF">MHUMG1_05663</name>
</gene>
<evidence type="ECO:0000313" key="3">
    <source>
        <dbReference type="EMBL" id="KAH0596545.1"/>
    </source>
</evidence>
<dbReference type="PANTHER" id="PTHR39150:SF1">
    <property type="entry name" value="LARGE RIBOSOMAL SUBUNIT PROTEIN ML40"/>
    <property type="match status" value="1"/>
</dbReference>
<dbReference type="EMBL" id="JACEFI010000009">
    <property type="protein sequence ID" value="KAH0596545.1"/>
    <property type="molecule type" value="Genomic_DNA"/>
</dbReference>
<evidence type="ECO:0000256" key="2">
    <source>
        <dbReference type="SAM" id="MobiDB-lite"/>
    </source>
</evidence>
<protein>
    <submittedName>
        <fullName evidence="3">Uncharacterized protein</fullName>
    </submittedName>
</protein>
<keyword evidence="4" id="KW-1185">Reference proteome</keyword>
<evidence type="ECO:0000256" key="1">
    <source>
        <dbReference type="SAM" id="Coils"/>
    </source>
</evidence>
<feature type="compositionally biased region" description="Low complexity" evidence="2">
    <location>
        <begin position="567"/>
        <end position="576"/>
    </location>
</feature>
<feature type="region of interest" description="Disordered" evidence="2">
    <location>
        <begin position="620"/>
        <end position="652"/>
    </location>
</feature>
<dbReference type="Gene3D" id="6.10.250.3440">
    <property type="match status" value="1"/>
</dbReference>
<dbReference type="PANTHER" id="PTHR39150">
    <property type="entry name" value="54S RIBOSOMAL PROTEIN L28, MITOCHONDRIAL"/>
    <property type="match status" value="1"/>
</dbReference>
<name>A0A9P8MDG6_9HYPO</name>
<reference evidence="3 4" key="1">
    <citation type="submission" date="2020-07" db="EMBL/GenBank/DDBJ databases">
        <title>Metarhizium humberi genome.</title>
        <authorList>
            <person name="Lysoe E."/>
        </authorList>
    </citation>
    <scope>NUCLEOTIDE SEQUENCE [LARGE SCALE GENOMIC DNA]</scope>
    <source>
        <strain evidence="3 4">ESALQ1638</strain>
    </source>
</reference>